<dbReference type="FunFam" id="3.40.50.300:FF:000061">
    <property type="entry name" value="ATPase family, AAA domain-containing 2"/>
    <property type="match status" value="1"/>
</dbReference>
<dbReference type="Pfam" id="PF26429">
    <property type="entry name" value="DPBB_CI111"/>
    <property type="match status" value="1"/>
</dbReference>
<dbReference type="InterPro" id="IPR003593">
    <property type="entry name" value="AAA+_ATPase"/>
</dbReference>
<protein>
    <submittedName>
        <fullName evidence="5">Calmodulin-interacting protein 111</fullName>
    </submittedName>
</protein>
<dbReference type="CDD" id="cd19511">
    <property type="entry name" value="RecA-like_CDC48_r2-like"/>
    <property type="match status" value="1"/>
</dbReference>
<evidence type="ECO:0000313" key="6">
    <source>
        <dbReference type="Proteomes" id="UP001418222"/>
    </source>
</evidence>
<dbReference type="GO" id="GO:0005524">
    <property type="term" value="F:ATP binding"/>
    <property type="evidence" value="ECO:0007669"/>
    <property type="project" value="UniProtKB-KW"/>
</dbReference>
<accession>A0AAP0BSB5</accession>
<dbReference type="InterPro" id="IPR003959">
    <property type="entry name" value="ATPase_AAA_core"/>
</dbReference>
<keyword evidence="2" id="KW-0067">ATP-binding</keyword>
<dbReference type="PANTHER" id="PTHR23077:SF27">
    <property type="entry name" value="ATPASE FAMILY GENE 2 PROTEIN HOMOLOG A"/>
    <property type="match status" value="1"/>
</dbReference>
<organism evidence="5 6">
    <name type="scientific">Platanthera zijinensis</name>
    <dbReference type="NCBI Taxonomy" id="2320716"/>
    <lineage>
        <taxon>Eukaryota</taxon>
        <taxon>Viridiplantae</taxon>
        <taxon>Streptophyta</taxon>
        <taxon>Embryophyta</taxon>
        <taxon>Tracheophyta</taxon>
        <taxon>Spermatophyta</taxon>
        <taxon>Magnoliopsida</taxon>
        <taxon>Liliopsida</taxon>
        <taxon>Asparagales</taxon>
        <taxon>Orchidaceae</taxon>
        <taxon>Orchidoideae</taxon>
        <taxon>Orchideae</taxon>
        <taxon>Orchidinae</taxon>
        <taxon>Platanthera</taxon>
    </lineage>
</organism>
<dbReference type="PROSITE" id="PS00674">
    <property type="entry name" value="AAA"/>
    <property type="match status" value="1"/>
</dbReference>
<reference evidence="5 6" key="1">
    <citation type="journal article" date="2022" name="Nat. Plants">
        <title>Genomes of leafy and leafless Platanthera orchids illuminate the evolution of mycoheterotrophy.</title>
        <authorList>
            <person name="Li M.H."/>
            <person name="Liu K.W."/>
            <person name="Li Z."/>
            <person name="Lu H.C."/>
            <person name="Ye Q.L."/>
            <person name="Zhang D."/>
            <person name="Wang J.Y."/>
            <person name="Li Y.F."/>
            <person name="Zhong Z.M."/>
            <person name="Liu X."/>
            <person name="Yu X."/>
            <person name="Liu D.K."/>
            <person name="Tu X.D."/>
            <person name="Liu B."/>
            <person name="Hao Y."/>
            <person name="Liao X.Y."/>
            <person name="Jiang Y.T."/>
            <person name="Sun W.H."/>
            <person name="Chen J."/>
            <person name="Chen Y.Q."/>
            <person name="Ai Y."/>
            <person name="Zhai J.W."/>
            <person name="Wu S.S."/>
            <person name="Zhou Z."/>
            <person name="Hsiao Y.Y."/>
            <person name="Wu W.L."/>
            <person name="Chen Y.Y."/>
            <person name="Lin Y.F."/>
            <person name="Hsu J.L."/>
            <person name="Li C.Y."/>
            <person name="Wang Z.W."/>
            <person name="Zhao X."/>
            <person name="Zhong W.Y."/>
            <person name="Ma X.K."/>
            <person name="Ma L."/>
            <person name="Huang J."/>
            <person name="Chen G.Z."/>
            <person name="Huang M.Z."/>
            <person name="Huang L."/>
            <person name="Peng D.H."/>
            <person name="Luo Y.B."/>
            <person name="Zou S.Q."/>
            <person name="Chen S.P."/>
            <person name="Lan S."/>
            <person name="Tsai W.C."/>
            <person name="Van de Peer Y."/>
            <person name="Liu Z.J."/>
        </authorList>
    </citation>
    <scope>NUCLEOTIDE SEQUENCE [LARGE SCALE GENOMIC DNA]</scope>
    <source>
        <strain evidence="5">Lor287</strain>
    </source>
</reference>
<keyword evidence="1" id="KW-0547">Nucleotide-binding</keyword>
<dbReference type="PANTHER" id="PTHR23077">
    <property type="entry name" value="AAA-FAMILY ATPASE"/>
    <property type="match status" value="1"/>
</dbReference>
<dbReference type="Pfam" id="PF00004">
    <property type="entry name" value="AAA"/>
    <property type="match status" value="2"/>
</dbReference>
<gene>
    <name evidence="5" type="primary">CIP111</name>
    <name evidence="5" type="ORF">KSP39_PZI005885</name>
</gene>
<feature type="domain" description="AAA+ ATPase" evidence="4">
    <location>
        <begin position="728"/>
        <end position="866"/>
    </location>
</feature>
<proteinExistence type="predicted"/>
<dbReference type="Gene3D" id="3.40.50.300">
    <property type="entry name" value="P-loop containing nucleotide triphosphate hydrolases"/>
    <property type="match status" value="2"/>
</dbReference>
<dbReference type="InterPro" id="IPR050168">
    <property type="entry name" value="AAA_ATPase_domain"/>
</dbReference>
<dbReference type="FunFam" id="3.40.50.300:FF:000661">
    <property type="entry name" value="calmodulin-interacting protein 111 isoform X1"/>
    <property type="match status" value="1"/>
</dbReference>
<dbReference type="Proteomes" id="UP001418222">
    <property type="component" value="Unassembled WGS sequence"/>
</dbReference>
<dbReference type="InterPro" id="IPR003960">
    <property type="entry name" value="ATPase_AAA_CS"/>
</dbReference>
<sequence>MPSRVSRSSVDRSAASRLPATPLRELDSGGTDELFNRRLLSNAASRFPHLMSESPLCRVISDMGDSSPNDNYARIWLSEGSSLRPGSLVSVALAASQKQHFGILPLYNYVEYSNGFDADDSFLDEVGCYFAIASVLFCTKVQKNGVRLSKSISCTMGSPAIGQSLFISPVGDFSSCNNESRGNNARIFHLHKCKNLKLKILPITYRGSLPINVRSIEVESILSGHGKAKTPSFHFKLPSTVTSPLHMKNSYCSSPCLDASGLNFLLNDEGSKLLYERFFSQWLQERFLLKGNLVNVPVCGTNLLASVEGVDELTTSFSSQVSSIEGKNNVLLIEAKTRISLSISTCTDHESSSERASHVENTIGCISGKEPNDISRLGGLSKEFSTLKQMIKSLEFKDPSLRTTGVLLHGPPGTGKTTLALCCARDAGASLFMVNGPEIVSQHYGESERALNNIFDSARKAAPAVVFIDELDAIALAKKAGGEELSYRMVRTLLKLMNDIKSSRNILVIAATNCPDSIDPALRQPHIFDQEIKIGVPSPAQRLEILHTILNQMDHSLSSTYMESLAFDAHGFVGADLATLCKEAALSTFHRYVRFESSERLSKGSPSKNSSGDNVDLKPLSSLLSELTMSPSSVSPKTIACFPESNTKYHSYDSCGANQKVLLKVTAEDFEVAKKKVRPSAMREVMLKLPKIRWEDVGGQREVKRQLIEAVQYLQSNSDRFKRLGIQPPKGLLMIGPPGCSKTMMARVVASEAKMNFFAVKGPELFSKWVGDSEKAVRSIFAKAKANSPAIIFFDEIDGLAVTRGAENAGTSVGDRVVCQLLIEMDGIDERGNVLVIAATNRPDRIDPAFLRPGRFDKILNVLPPNESDREDIFQIYTRNVTCCSDVSVGELARLTEGYTGADIKLVCHMAMIAALEESLEIYEVSMEHFRTGICRVHPSDISFFQKIVEKFWRRVPRGLV</sequence>
<evidence type="ECO:0000256" key="2">
    <source>
        <dbReference type="ARBA" id="ARBA00022840"/>
    </source>
</evidence>
<dbReference type="AlphaFoldDB" id="A0AAP0BSB5"/>
<feature type="domain" description="AAA+ ATPase" evidence="4">
    <location>
        <begin position="402"/>
        <end position="538"/>
    </location>
</feature>
<dbReference type="InterPro" id="IPR027417">
    <property type="entry name" value="P-loop_NTPase"/>
</dbReference>
<evidence type="ECO:0000259" key="4">
    <source>
        <dbReference type="SMART" id="SM00382"/>
    </source>
</evidence>
<dbReference type="GO" id="GO:0009507">
    <property type="term" value="C:chloroplast"/>
    <property type="evidence" value="ECO:0007669"/>
    <property type="project" value="TreeGrafter"/>
</dbReference>
<dbReference type="GO" id="GO:0016887">
    <property type="term" value="F:ATP hydrolysis activity"/>
    <property type="evidence" value="ECO:0007669"/>
    <property type="project" value="InterPro"/>
</dbReference>
<evidence type="ECO:0000313" key="5">
    <source>
        <dbReference type="EMBL" id="KAK8948757.1"/>
    </source>
</evidence>
<dbReference type="InterPro" id="IPR058958">
    <property type="entry name" value="DPBB_CI111"/>
</dbReference>
<feature type="region of interest" description="Disordered" evidence="3">
    <location>
        <begin position="1"/>
        <end position="25"/>
    </location>
</feature>
<name>A0AAP0BSB5_9ASPA</name>
<comment type="caution">
    <text evidence="5">The sequence shown here is derived from an EMBL/GenBank/DDBJ whole genome shotgun (WGS) entry which is preliminary data.</text>
</comment>
<feature type="compositionally biased region" description="Low complexity" evidence="3">
    <location>
        <begin position="1"/>
        <end position="17"/>
    </location>
</feature>
<dbReference type="SUPFAM" id="SSF52540">
    <property type="entry name" value="P-loop containing nucleoside triphosphate hydrolases"/>
    <property type="match status" value="2"/>
</dbReference>
<evidence type="ECO:0000256" key="1">
    <source>
        <dbReference type="ARBA" id="ARBA00022741"/>
    </source>
</evidence>
<keyword evidence="6" id="KW-1185">Reference proteome</keyword>
<dbReference type="SMART" id="SM00382">
    <property type="entry name" value="AAA"/>
    <property type="match status" value="2"/>
</dbReference>
<dbReference type="Gene3D" id="1.10.8.60">
    <property type="match status" value="2"/>
</dbReference>
<dbReference type="InterPro" id="IPR041569">
    <property type="entry name" value="AAA_lid_3"/>
</dbReference>
<dbReference type="Pfam" id="PF17862">
    <property type="entry name" value="AAA_lid_3"/>
    <property type="match status" value="2"/>
</dbReference>
<evidence type="ECO:0000256" key="3">
    <source>
        <dbReference type="SAM" id="MobiDB-lite"/>
    </source>
</evidence>
<dbReference type="EMBL" id="JBBWWQ010000004">
    <property type="protein sequence ID" value="KAK8948757.1"/>
    <property type="molecule type" value="Genomic_DNA"/>
</dbReference>